<proteinExistence type="predicted"/>
<dbReference type="SUPFAM" id="SSF143011">
    <property type="entry name" value="RelE-like"/>
    <property type="match status" value="1"/>
</dbReference>
<dbReference type="InterPro" id="IPR004386">
    <property type="entry name" value="Toxin_YafQ-like"/>
</dbReference>
<dbReference type="RefSeq" id="WP_368847006.1">
    <property type="nucleotide sequence ID" value="NZ_CP194411.1"/>
</dbReference>
<dbReference type="InterPro" id="IPR035093">
    <property type="entry name" value="RelE/ParE_toxin_dom_sf"/>
</dbReference>
<dbReference type="PANTHER" id="PTHR40588:SF1">
    <property type="entry name" value="MRNA INTERFERASE TOXIN YAFQ"/>
    <property type="match status" value="1"/>
</dbReference>
<dbReference type="NCBIfam" id="TIGR02385">
    <property type="entry name" value="RelE_StbE"/>
    <property type="match status" value="1"/>
</dbReference>
<dbReference type="Pfam" id="PF15738">
    <property type="entry name" value="YafQ_toxin"/>
    <property type="match status" value="1"/>
</dbReference>
<comment type="caution">
    <text evidence="2">The sequence shown here is derived from an EMBL/GenBank/DDBJ whole genome shotgun (WGS) entry which is preliminary data.</text>
</comment>
<sequence>MLRLAFSGQFKRDYKLAVKRGCEMKKLETAVEFLRREQSLPEEYRDHVLVNSRNYKGMRECHIEPDWLLVYKIVQTARTLQLVRTGTHSDLF</sequence>
<dbReference type="PIRSF" id="PIRSF006156">
    <property type="entry name" value="YafQ"/>
    <property type="match status" value="1"/>
</dbReference>
<keyword evidence="1" id="KW-1277">Toxin-antitoxin system</keyword>
<dbReference type="InterPro" id="IPR007712">
    <property type="entry name" value="RelE/ParE_toxin"/>
</dbReference>
<dbReference type="Gene3D" id="3.30.2310.20">
    <property type="entry name" value="RelE-like"/>
    <property type="match status" value="1"/>
</dbReference>
<gene>
    <name evidence="2" type="ORF">QCO44_06445</name>
</gene>
<evidence type="ECO:0000313" key="2">
    <source>
        <dbReference type="EMBL" id="MEX5285280.1"/>
    </source>
</evidence>
<name>A0ABV3X664_9FIRM</name>
<dbReference type="EMBL" id="JARVLH010000003">
    <property type="protein sequence ID" value="MEX5285280.1"/>
    <property type="molecule type" value="Genomic_DNA"/>
</dbReference>
<evidence type="ECO:0000256" key="1">
    <source>
        <dbReference type="ARBA" id="ARBA00022649"/>
    </source>
</evidence>
<reference evidence="2 3" key="1">
    <citation type="submission" date="2023-04" db="EMBL/GenBank/DDBJ databases">
        <title>Genome Sequence of Selenomonas sputigena ATCC 33150.</title>
        <authorList>
            <person name="Miller D.P."/>
            <person name="Anvari S."/>
            <person name="Polson S.W."/>
            <person name="Macdonald M."/>
            <person name="Mcdowell J.V."/>
        </authorList>
    </citation>
    <scope>NUCLEOTIDE SEQUENCE [LARGE SCALE GENOMIC DNA]</scope>
    <source>
        <strain evidence="2 3">ATCC 33150</strain>
    </source>
</reference>
<dbReference type="Proteomes" id="UP001559623">
    <property type="component" value="Unassembled WGS sequence"/>
</dbReference>
<protein>
    <submittedName>
        <fullName evidence="2">Type II toxin-antitoxin system YafQ family toxin</fullName>
    </submittedName>
</protein>
<evidence type="ECO:0000313" key="3">
    <source>
        <dbReference type="Proteomes" id="UP001559623"/>
    </source>
</evidence>
<organism evidence="2 3">
    <name type="scientific">Selenomonas sputigena</name>
    <dbReference type="NCBI Taxonomy" id="69823"/>
    <lineage>
        <taxon>Bacteria</taxon>
        <taxon>Bacillati</taxon>
        <taxon>Bacillota</taxon>
        <taxon>Negativicutes</taxon>
        <taxon>Selenomonadales</taxon>
        <taxon>Selenomonadaceae</taxon>
        <taxon>Selenomonas</taxon>
    </lineage>
</organism>
<accession>A0ABV3X664</accession>
<keyword evidence="3" id="KW-1185">Reference proteome</keyword>
<dbReference type="PANTHER" id="PTHR40588">
    <property type="entry name" value="MRNA INTERFERASE TOXIN YAFQ"/>
    <property type="match status" value="1"/>
</dbReference>